<gene>
    <name evidence="5" type="ORF">M7I_6810</name>
</gene>
<dbReference type="InterPro" id="IPR036770">
    <property type="entry name" value="Ankyrin_rpt-contain_sf"/>
</dbReference>
<keyword evidence="6" id="KW-1185">Reference proteome</keyword>
<dbReference type="Gene3D" id="3.40.50.300">
    <property type="entry name" value="P-loop containing nucleotide triphosphate hydrolases"/>
    <property type="match status" value="1"/>
</dbReference>
<dbReference type="PROSITE" id="PS50297">
    <property type="entry name" value="ANK_REP_REGION"/>
    <property type="match status" value="1"/>
</dbReference>
<evidence type="ECO:0000256" key="1">
    <source>
        <dbReference type="ARBA" id="ARBA00022737"/>
    </source>
</evidence>
<evidence type="ECO:0000259" key="4">
    <source>
        <dbReference type="Pfam" id="PF24883"/>
    </source>
</evidence>
<dbReference type="EMBL" id="AGUE01000195">
    <property type="protein sequence ID" value="EHK97395.1"/>
    <property type="molecule type" value="Genomic_DNA"/>
</dbReference>
<sequence length="754" mass="85491">MKLLEDSLPKLQGSETPNWIKDLEMKNSPIEGLRSLMDKVIKVLETKKGGLHRLWKDLKWHSEKKHLEEDFNAMDNFCASIQRIIQNAIKDDTSIIKEGTKAIKEDTEDTKERLKRIEDKTDADRNEKRLKKAQKERKEIEEWLSTLNFQARQHEILRGAADTGTWFLDLPAFKIWKEGRLDILQCYGAMGTGKTVLSSIVVEHLVRTMPDIPTLVLYLEETPKESHDPDNLFGSLVKQLIQLRGPADPIPNKIHEAWEKASKIDVPPTPEALEESFSRLVEEKDRVQIVISGLDKATEESRLFVLKSLQKKAGVKLLISARRDVASTDNQINCSVESCKNKALDVYYTCKPCLNENKNNRFDICQDCHRKDVSCPVDEDHEVSLPKKLEVVITAPDEDLEKYIRQKIEEKMPRTDNDMDPDMESSEAEAEELGKVPCPPKEFAEKEKKHDFLAYAVENWGHHVRLAAKEVGAKAAQFLQDYQRIQAYIQAAWETNVHKNEKWDVRKRIHALHILAITGDNTGNFDQDDIACRIIEILLNSCANDLLDATDDDKQTPLHLASIRGYVKCVELLVKHHAKLDEVDRFGKTAIYSSFVNGNLVTTVTLVEAGAKVSEGGGVSLQKILFAAIDFQSVIAVQKLFEAGADVLAQDENGLTPKKKAIQTGNDEILHLISTSRSLYIKEVPSRKVTELQNDVAELRESTADELILMPSPPTDLKTIPFHGFRASAVELDWNTEEDMESQEDRRELVPVLC</sequence>
<dbReference type="Pfam" id="PF24883">
    <property type="entry name" value="NPHP3_N"/>
    <property type="match status" value="1"/>
</dbReference>
<comment type="caution">
    <text evidence="5">The sequence shown here is derived from an EMBL/GenBank/DDBJ whole genome shotgun (WGS) entry which is preliminary data.</text>
</comment>
<dbReference type="HOGENOM" id="CLU_369199_0_0_1"/>
<dbReference type="SMART" id="SM00248">
    <property type="entry name" value="ANK"/>
    <property type="match status" value="5"/>
</dbReference>
<feature type="domain" description="Nephrocystin 3-like N-terminal" evidence="4">
    <location>
        <begin position="162"/>
        <end position="322"/>
    </location>
</feature>
<dbReference type="Pfam" id="PF12796">
    <property type="entry name" value="Ank_2"/>
    <property type="match status" value="1"/>
</dbReference>
<dbReference type="PANTHER" id="PTHR10039:SF15">
    <property type="entry name" value="NACHT DOMAIN-CONTAINING PROTEIN"/>
    <property type="match status" value="1"/>
</dbReference>
<evidence type="ECO:0000256" key="2">
    <source>
        <dbReference type="PROSITE-ProRule" id="PRU00023"/>
    </source>
</evidence>
<dbReference type="InParanoid" id="H0EVL1"/>
<dbReference type="OrthoDB" id="3518447at2759"/>
<dbReference type="Proteomes" id="UP000005446">
    <property type="component" value="Unassembled WGS sequence"/>
</dbReference>
<feature type="coiled-coil region" evidence="3">
    <location>
        <begin position="100"/>
        <end position="143"/>
    </location>
</feature>
<dbReference type="PANTHER" id="PTHR10039">
    <property type="entry name" value="AMELOGENIN"/>
    <property type="match status" value="1"/>
</dbReference>
<dbReference type="AlphaFoldDB" id="H0EVL1"/>
<dbReference type="Gene3D" id="1.25.40.20">
    <property type="entry name" value="Ankyrin repeat-containing domain"/>
    <property type="match status" value="1"/>
</dbReference>
<reference evidence="5 6" key="1">
    <citation type="journal article" date="2012" name="Eukaryot. Cell">
        <title>Genome sequence of the fungus Glarea lozoyensis: the first genome sequence of a species from the Helotiaceae family.</title>
        <authorList>
            <person name="Youssar L."/>
            <person name="Gruening B.A."/>
            <person name="Erxleben A."/>
            <person name="Guenther S."/>
            <person name="Huettel W."/>
        </authorList>
    </citation>
    <scope>NUCLEOTIDE SEQUENCE [LARGE SCALE GENOMIC DNA]</scope>
    <source>
        <strain evidence="6">ATCC 74030 / MF5533</strain>
    </source>
</reference>
<accession>H0EVL1</accession>
<evidence type="ECO:0000313" key="6">
    <source>
        <dbReference type="Proteomes" id="UP000005446"/>
    </source>
</evidence>
<keyword evidence="3" id="KW-0175">Coiled coil</keyword>
<evidence type="ECO:0000256" key="3">
    <source>
        <dbReference type="SAM" id="Coils"/>
    </source>
</evidence>
<dbReference type="InterPro" id="IPR002110">
    <property type="entry name" value="Ankyrin_rpt"/>
</dbReference>
<dbReference type="PROSITE" id="PS50088">
    <property type="entry name" value="ANK_REPEAT"/>
    <property type="match status" value="1"/>
</dbReference>
<dbReference type="InterPro" id="IPR027417">
    <property type="entry name" value="P-loop_NTPase"/>
</dbReference>
<protein>
    <submittedName>
        <fullName evidence="5">Putative Serine/threonine-protein phosphatase 6 regulatory ankyrin repeat subunit A</fullName>
    </submittedName>
</protein>
<feature type="repeat" description="ANK" evidence="2">
    <location>
        <begin position="553"/>
        <end position="585"/>
    </location>
</feature>
<dbReference type="InterPro" id="IPR056884">
    <property type="entry name" value="NPHP3-like_N"/>
</dbReference>
<proteinExistence type="predicted"/>
<keyword evidence="2" id="KW-0040">ANK repeat</keyword>
<evidence type="ECO:0000313" key="5">
    <source>
        <dbReference type="EMBL" id="EHK97395.1"/>
    </source>
</evidence>
<name>H0EVL1_GLAL7</name>
<dbReference type="SUPFAM" id="SSF48403">
    <property type="entry name" value="Ankyrin repeat"/>
    <property type="match status" value="1"/>
</dbReference>
<organism evidence="5 6">
    <name type="scientific">Glarea lozoyensis (strain ATCC 74030 / MF5533)</name>
    <dbReference type="NCBI Taxonomy" id="1104152"/>
    <lineage>
        <taxon>Eukaryota</taxon>
        <taxon>Fungi</taxon>
        <taxon>Dikarya</taxon>
        <taxon>Ascomycota</taxon>
        <taxon>Pezizomycotina</taxon>
        <taxon>Leotiomycetes</taxon>
        <taxon>Helotiales</taxon>
        <taxon>Helotiaceae</taxon>
        <taxon>Glarea</taxon>
    </lineage>
</organism>
<keyword evidence="1" id="KW-0677">Repeat</keyword>